<sequence length="151" mass="17622">MILILTILNILFFLIIVMMFYCFHNTSTNLTNEQKIKTFKNHNIDHQIKNFVIAIQALLLFVLGSFCFFVLSHSPLPIFIYFVWSGIFFGISCFYFKKIINDPMVNAPTINNPMIIKKFYKRLKLRKLAVNSLGIESIINIISAVIIYILY</sequence>
<reference evidence="2 3" key="1">
    <citation type="submission" date="2018-07" db="EMBL/GenBank/DDBJ databases">
        <title>Genome sequences of six Lactobacillus spp. isolated from bumble bee guts.</title>
        <authorList>
            <person name="Motta E.V.S."/>
            <person name="Moran N.A."/>
        </authorList>
    </citation>
    <scope>NUCLEOTIDE SEQUENCE [LARGE SCALE GENOMIC DNA]</scope>
    <source>
        <strain evidence="2 3">BI-1.1</strain>
    </source>
</reference>
<proteinExistence type="predicted"/>
<keyword evidence="1" id="KW-0812">Transmembrane</keyword>
<organism evidence="2 3">
    <name type="scientific">Bombilactobacillus bombi</name>
    <dbReference type="NCBI Taxonomy" id="1303590"/>
    <lineage>
        <taxon>Bacteria</taxon>
        <taxon>Bacillati</taxon>
        <taxon>Bacillota</taxon>
        <taxon>Bacilli</taxon>
        <taxon>Lactobacillales</taxon>
        <taxon>Lactobacillaceae</taxon>
        <taxon>Bombilactobacillus</taxon>
    </lineage>
</organism>
<evidence type="ECO:0000313" key="3">
    <source>
        <dbReference type="Proteomes" id="UP000284109"/>
    </source>
</evidence>
<accession>A0A3R6VLR3</accession>
<evidence type="ECO:0000313" key="2">
    <source>
        <dbReference type="EMBL" id="RHW52311.1"/>
    </source>
</evidence>
<keyword evidence="3" id="KW-1185">Reference proteome</keyword>
<protein>
    <submittedName>
        <fullName evidence="2">Uncharacterized protein</fullName>
    </submittedName>
</protein>
<feature type="transmembrane region" description="Helical" evidence="1">
    <location>
        <begin position="51"/>
        <end position="72"/>
    </location>
</feature>
<dbReference type="Proteomes" id="UP000284109">
    <property type="component" value="Unassembled WGS sequence"/>
</dbReference>
<dbReference type="AlphaFoldDB" id="A0A3R6VLR3"/>
<dbReference type="RefSeq" id="WP_118900223.1">
    <property type="nucleotide sequence ID" value="NZ_QOCR01000001.1"/>
</dbReference>
<feature type="transmembrane region" description="Helical" evidence="1">
    <location>
        <begin position="6"/>
        <end position="30"/>
    </location>
</feature>
<feature type="transmembrane region" description="Helical" evidence="1">
    <location>
        <begin position="128"/>
        <end position="150"/>
    </location>
</feature>
<keyword evidence="1" id="KW-1133">Transmembrane helix</keyword>
<evidence type="ECO:0000256" key="1">
    <source>
        <dbReference type="SAM" id="Phobius"/>
    </source>
</evidence>
<keyword evidence="1" id="KW-0472">Membrane</keyword>
<feature type="transmembrane region" description="Helical" evidence="1">
    <location>
        <begin position="78"/>
        <end position="96"/>
    </location>
</feature>
<comment type="caution">
    <text evidence="2">The sequence shown here is derived from an EMBL/GenBank/DDBJ whole genome shotgun (WGS) entry which is preliminary data.</text>
</comment>
<name>A0A3R6VLR3_9LACO</name>
<gene>
    <name evidence="2" type="ORF">DS831_03020</name>
</gene>
<dbReference type="EMBL" id="QOCR01000001">
    <property type="protein sequence ID" value="RHW52311.1"/>
    <property type="molecule type" value="Genomic_DNA"/>
</dbReference>